<evidence type="ECO:0000256" key="1">
    <source>
        <dbReference type="SAM" id="MobiDB-lite"/>
    </source>
</evidence>
<dbReference type="STRING" id="1612308.SAMN05444581_1035"/>
<organism evidence="2 3">
    <name type="scientific">Methylocapsa palsarum</name>
    <dbReference type="NCBI Taxonomy" id="1612308"/>
    <lineage>
        <taxon>Bacteria</taxon>
        <taxon>Pseudomonadati</taxon>
        <taxon>Pseudomonadota</taxon>
        <taxon>Alphaproteobacteria</taxon>
        <taxon>Hyphomicrobiales</taxon>
        <taxon>Beijerinckiaceae</taxon>
        <taxon>Methylocapsa</taxon>
    </lineage>
</organism>
<name>A0A1I3XCK7_9HYPH</name>
<feature type="region of interest" description="Disordered" evidence="1">
    <location>
        <begin position="1"/>
        <end position="23"/>
    </location>
</feature>
<dbReference type="Proteomes" id="UP000198755">
    <property type="component" value="Unassembled WGS sequence"/>
</dbReference>
<gene>
    <name evidence="2" type="ORF">SAMN05444581_1035</name>
</gene>
<evidence type="ECO:0000313" key="2">
    <source>
        <dbReference type="EMBL" id="SFK16801.1"/>
    </source>
</evidence>
<accession>A0A1I3XCK7</accession>
<keyword evidence="3" id="KW-1185">Reference proteome</keyword>
<protein>
    <submittedName>
        <fullName evidence="2">Uncharacterized protein</fullName>
    </submittedName>
</protein>
<evidence type="ECO:0000313" key="3">
    <source>
        <dbReference type="Proteomes" id="UP000198755"/>
    </source>
</evidence>
<feature type="compositionally biased region" description="Basic residues" evidence="1">
    <location>
        <begin position="1"/>
        <end position="10"/>
    </location>
</feature>
<dbReference type="AlphaFoldDB" id="A0A1I3XCK7"/>
<proteinExistence type="predicted"/>
<reference evidence="2 3" key="1">
    <citation type="submission" date="2016-10" db="EMBL/GenBank/DDBJ databases">
        <authorList>
            <person name="de Groot N.N."/>
        </authorList>
    </citation>
    <scope>NUCLEOTIDE SEQUENCE [LARGE SCALE GENOMIC DNA]</scope>
    <source>
        <strain evidence="2 3">NE2</strain>
    </source>
</reference>
<dbReference type="EMBL" id="FOSN01000003">
    <property type="protein sequence ID" value="SFK16801.1"/>
    <property type="molecule type" value="Genomic_DNA"/>
</dbReference>
<sequence length="201" mass="22007">MKPAAARRHSKWNEQSRHLCSSGPAPRCAVRALHSAHAGKKRGETFRRHGGLVHCADSRIALPGASGFALGTGAVCREPSRLSPSPPQPLDPKCWNPRRIRRLCAHHAANVTRKGVHHGTWTRSFALADRGAFAHHPSTAALLAPLKQGRSECFAPAKYPALRFKPSRLHGAYGTLARLQQSGLRASHGRSDQLFEFQFRA</sequence>